<dbReference type="InterPro" id="IPR036890">
    <property type="entry name" value="HATPase_C_sf"/>
</dbReference>
<keyword evidence="3" id="KW-0418">Kinase</keyword>
<dbReference type="Pfam" id="PF06580">
    <property type="entry name" value="His_kinase"/>
    <property type="match status" value="1"/>
</dbReference>
<evidence type="ECO:0000256" key="1">
    <source>
        <dbReference type="SAM" id="Phobius"/>
    </source>
</evidence>
<organism evidence="3 4">
    <name type="scientific">Pedobacter nutrimenti</name>
    <dbReference type="NCBI Taxonomy" id="1241337"/>
    <lineage>
        <taxon>Bacteria</taxon>
        <taxon>Pseudomonadati</taxon>
        <taxon>Bacteroidota</taxon>
        <taxon>Sphingobacteriia</taxon>
        <taxon>Sphingobacteriales</taxon>
        <taxon>Sphingobacteriaceae</taxon>
        <taxon>Pedobacter</taxon>
    </lineage>
</organism>
<keyword evidence="1" id="KW-0472">Membrane</keyword>
<keyword evidence="3" id="KW-0808">Transferase</keyword>
<feature type="transmembrane region" description="Helical" evidence="1">
    <location>
        <begin position="88"/>
        <end position="109"/>
    </location>
</feature>
<dbReference type="AlphaFoldDB" id="A0A318U9L9"/>
<feature type="domain" description="Signal transduction histidine kinase internal region" evidence="2">
    <location>
        <begin position="170"/>
        <end position="244"/>
    </location>
</feature>
<keyword evidence="1" id="KW-0812">Transmembrane</keyword>
<dbReference type="InterPro" id="IPR050640">
    <property type="entry name" value="Bact_2-comp_sensor_kinase"/>
</dbReference>
<dbReference type="Proteomes" id="UP000248198">
    <property type="component" value="Unassembled WGS sequence"/>
</dbReference>
<feature type="transmembrane region" description="Helical" evidence="1">
    <location>
        <begin position="56"/>
        <end position="76"/>
    </location>
</feature>
<name>A0A318U9L9_9SPHI</name>
<protein>
    <submittedName>
        <fullName evidence="3">Histidine kinase</fullName>
    </submittedName>
</protein>
<comment type="caution">
    <text evidence="3">The sequence shown here is derived from an EMBL/GenBank/DDBJ whole genome shotgun (WGS) entry which is preliminary data.</text>
</comment>
<gene>
    <name evidence="3" type="ORF">B0O44_107219</name>
</gene>
<dbReference type="EMBL" id="QKLU01000007">
    <property type="protein sequence ID" value="PYF71604.1"/>
    <property type="molecule type" value="Genomic_DNA"/>
</dbReference>
<dbReference type="GO" id="GO:0000155">
    <property type="term" value="F:phosphorelay sensor kinase activity"/>
    <property type="evidence" value="ECO:0007669"/>
    <property type="project" value="InterPro"/>
</dbReference>
<dbReference type="PANTHER" id="PTHR34220">
    <property type="entry name" value="SENSOR HISTIDINE KINASE YPDA"/>
    <property type="match status" value="1"/>
</dbReference>
<dbReference type="Gene3D" id="3.30.565.10">
    <property type="entry name" value="Histidine kinase-like ATPase, C-terminal domain"/>
    <property type="match status" value="1"/>
</dbReference>
<feature type="transmembrane region" description="Helical" evidence="1">
    <location>
        <begin position="129"/>
        <end position="149"/>
    </location>
</feature>
<feature type="transmembrane region" description="Helical" evidence="1">
    <location>
        <begin position="25"/>
        <end position="44"/>
    </location>
</feature>
<accession>A0A318U9L9</accession>
<sequence length="357" mass="41177">MSVQAPVVPDHDHFLRFIVDDKYSLYRRIAGVALLSLILTGGNTKQEFSDLTFFCLKMGGFLITLLLLYINIYVLIPKYLFRKKYIHYVIWVAVVIVLSFLVFAGLKEWLPSLRLKPGPVVKNEYLEDFISVVILLSILCAATMAIRLFQRWVKDGYRLTQLENIRMQTELDLLKSQVNPHFLFNMLNNSQVLIQTNPQKASEILIKLSDLLRYQLYDSSREKVLLSADIRFIAQLLTLEKVRRDYFDFNIEQEGTSRQLLIAPLLFVPFVENAVKHNIESVKGAFVELSFKLHEDVLIFKCRNSKAAGAIEMDPDQMGGLGLPNVQRRLELLFPDKHQLSIKDQNGVYEVHLILTL</sequence>
<dbReference type="PANTHER" id="PTHR34220:SF7">
    <property type="entry name" value="SENSOR HISTIDINE KINASE YPDA"/>
    <property type="match status" value="1"/>
</dbReference>
<dbReference type="InterPro" id="IPR010559">
    <property type="entry name" value="Sig_transdc_His_kin_internal"/>
</dbReference>
<proteinExistence type="predicted"/>
<keyword evidence="4" id="KW-1185">Reference proteome</keyword>
<dbReference type="OrthoDB" id="9792992at2"/>
<keyword evidence="1" id="KW-1133">Transmembrane helix</keyword>
<evidence type="ECO:0000259" key="2">
    <source>
        <dbReference type="Pfam" id="PF06580"/>
    </source>
</evidence>
<dbReference type="GO" id="GO:0016020">
    <property type="term" value="C:membrane"/>
    <property type="evidence" value="ECO:0007669"/>
    <property type="project" value="InterPro"/>
</dbReference>
<evidence type="ECO:0000313" key="4">
    <source>
        <dbReference type="Proteomes" id="UP000248198"/>
    </source>
</evidence>
<reference evidence="3 4" key="1">
    <citation type="submission" date="2018-06" db="EMBL/GenBank/DDBJ databases">
        <title>Genomic Encyclopedia of Archaeal and Bacterial Type Strains, Phase II (KMG-II): from individual species to whole genera.</title>
        <authorList>
            <person name="Goeker M."/>
        </authorList>
    </citation>
    <scope>NUCLEOTIDE SEQUENCE [LARGE SCALE GENOMIC DNA]</scope>
    <source>
        <strain evidence="3 4">DSM 27372</strain>
    </source>
</reference>
<dbReference type="RefSeq" id="WP_110833743.1">
    <property type="nucleotide sequence ID" value="NZ_QKLU01000007.1"/>
</dbReference>
<evidence type="ECO:0000313" key="3">
    <source>
        <dbReference type="EMBL" id="PYF71604.1"/>
    </source>
</evidence>